<evidence type="ECO:0000313" key="11">
    <source>
        <dbReference type="Proteomes" id="UP000297597"/>
    </source>
</evidence>
<dbReference type="Pfam" id="PF00027">
    <property type="entry name" value="cNMP_binding"/>
    <property type="match status" value="1"/>
</dbReference>
<keyword evidence="10" id="KW-0675">Receptor</keyword>
<feature type="transmembrane region" description="Helical" evidence="8">
    <location>
        <begin position="150"/>
        <end position="173"/>
    </location>
</feature>
<feature type="transmembrane region" description="Helical" evidence="8">
    <location>
        <begin position="54"/>
        <end position="74"/>
    </location>
</feature>
<dbReference type="SUPFAM" id="SSF103473">
    <property type="entry name" value="MFS general substrate transporter"/>
    <property type="match status" value="1"/>
</dbReference>
<comment type="similarity">
    <text evidence="8">Belongs to the ADP/ATP translocase tlc family.</text>
</comment>
<dbReference type="GO" id="GO:0005471">
    <property type="term" value="F:ATP:ADP antiporter activity"/>
    <property type="evidence" value="ECO:0007669"/>
    <property type="project" value="InterPro"/>
</dbReference>
<dbReference type="InterPro" id="IPR004667">
    <property type="entry name" value="ADP_ATP_car_bac_type"/>
</dbReference>
<feature type="transmembrane region" description="Helical" evidence="8">
    <location>
        <begin position="229"/>
        <end position="247"/>
    </location>
</feature>
<dbReference type="InterPro" id="IPR018490">
    <property type="entry name" value="cNMP-bd_dom_sf"/>
</dbReference>
<name>A0A4Y7RWM7_9FIRM</name>
<keyword evidence="11" id="KW-1185">Reference proteome</keyword>
<feature type="transmembrane region" description="Helical" evidence="8">
    <location>
        <begin position="113"/>
        <end position="138"/>
    </location>
</feature>
<organism evidence="10 11">
    <name type="scientific">Pelotomaculum propionicicum</name>
    <dbReference type="NCBI Taxonomy" id="258475"/>
    <lineage>
        <taxon>Bacteria</taxon>
        <taxon>Bacillati</taxon>
        <taxon>Bacillota</taxon>
        <taxon>Clostridia</taxon>
        <taxon>Eubacteriales</taxon>
        <taxon>Desulfotomaculaceae</taxon>
        <taxon>Pelotomaculum</taxon>
    </lineage>
</organism>
<dbReference type="AlphaFoldDB" id="A0A4Y7RWM7"/>
<gene>
    <name evidence="10" type="ORF">Pmgp_00466</name>
</gene>
<dbReference type="Gene3D" id="1.25.10.10">
    <property type="entry name" value="Leucine-rich Repeat Variant"/>
    <property type="match status" value="2"/>
</dbReference>
<proteinExistence type="inferred from homology"/>
<dbReference type="Pfam" id="PF03219">
    <property type="entry name" value="TLC"/>
    <property type="match status" value="1"/>
</dbReference>
<feature type="transmembrane region" description="Helical" evidence="8">
    <location>
        <begin position="364"/>
        <end position="384"/>
    </location>
</feature>
<evidence type="ECO:0000256" key="3">
    <source>
        <dbReference type="ARBA" id="ARBA00022692"/>
    </source>
</evidence>
<dbReference type="Gene3D" id="1.20.1250.20">
    <property type="entry name" value="MFS general substrate transporter like domains"/>
    <property type="match status" value="1"/>
</dbReference>
<evidence type="ECO:0000313" key="10">
    <source>
        <dbReference type="EMBL" id="TEB13170.1"/>
    </source>
</evidence>
<accession>A0A4Y7RWM7</accession>
<comment type="caution">
    <text evidence="10">The sequence shown here is derived from an EMBL/GenBank/DDBJ whole genome shotgun (WGS) entry which is preliminary data.</text>
</comment>
<keyword evidence="4 8" id="KW-0547">Nucleotide-binding</keyword>
<evidence type="ECO:0000256" key="2">
    <source>
        <dbReference type="ARBA" id="ARBA00022448"/>
    </source>
</evidence>
<dbReference type="CDD" id="cd00038">
    <property type="entry name" value="CAP_ED"/>
    <property type="match status" value="1"/>
</dbReference>
<dbReference type="SMART" id="SM00100">
    <property type="entry name" value="cNMP"/>
    <property type="match status" value="1"/>
</dbReference>
<reference evidence="10 11" key="1">
    <citation type="journal article" date="2018" name="Environ. Microbiol.">
        <title>Novel energy conservation strategies and behaviour of Pelotomaculum schinkii driving syntrophic propionate catabolism.</title>
        <authorList>
            <person name="Hidalgo-Ahumada C.A.P."/>
            <person name="Nobu M.K."/>
            <person name="Narihiro T."/>
            <person name="Tamaki H."/>
            <person name="Liu W.T."/>
            <person name="Kamagata Y."/>
            <person name="Stams A.J.M."/>
            <person name="Imachi H."/>
            <person name="Sousa D.Z."/>
        </authorList>
    </citation>
    <scope>NUCLEOTIDE SEQUENCE [LARGE SCALE GENOMIC DNA]</scope>
    <source>
        <strain evidence="10 11">MGP</strain>
    </source>
</reference>
<keyword evidence="5 8" id="KW-0067">ATP-binding</keyword>
<evidence type="ECO:0000256" key="1">
    <source>
        <dbReference type="ARBA" id="ARBA00004141"/>
    </source>
</evidence>
<dbReference type="EMBL" id="QFFZ01000003">
    <property type="protein sequence ID" value="TEB13170.1"/>
    <property type="molecule type" value="Genomic_DNA"/>
</dbReference>
<keyword evidence="6 8" id="KW-1133">Transmembrane helix</keyword>
<feature type="transmembrane region" description="Helical" evidence="8">
    <location>
        <begin position="86"/>
        <end position="107"/>
    </location>
</feature>
<dbReference type="PROSITE" id="PS50042">
    <property type="entry name" value="CNMP_BINDING_3"/>
    <property type="match status" value="1"/>
</dbReference>
<dbReference type="GO" id="GO:0016020">
    <property type="term" value="C:membrane"/>
    <property type="evidence" value="ECO:0007669"/>
    <property type="project" value="UniProtKB-SubCell"/>
</dbReference>
<feature type="transmembrane region" description="Helical" evidence="8">
    <location>
        <begin position="390"/>
        <end position="411"/>
    </location>
</feature>
<evidence type="ECO:0000256" key="7">
    <source>
        <dbReference type="ARBA" id="ARBA00023136"/>
    </source>
</evidence>
<keyword evidence="7 8" id="KW-0472">Membrane</keyword>
<dbReference type="InterPro" id="IPR016024">
    <property type="entry name" value="ARM-type_fold"/>
</dbReference>
<dbReference type="Gene3D" id="2.60.120.10">
    <property type="entry name" value="Jelly Rolls"/>
    <property type="match status" value="1"/>
</dbReference>
<dbReference type="InterPro" id="IPR000595">
    <property type="entry name" value="cNMP-bd_dom"/>
</dbReference>
<dbReference type="InterPro" id="IPR014710">
    <property type="entry name" value="RmlC-like_jellyroll"/>
</dbReference>
<evidence type="ECO:0000256" key="5">
    <source>
        <dbReference type="ARBA" id="ARBA00022840"/>
    </source>
</evidence>
<protein>
    <recommendedName>
        <fullName evidence="8">ADP,ATP carrier protein</fullName>
    </recommendedName>
</protein>
<evidence type="ECO:0000256" key="4">
    <source>
        <dbReference type="ARBA" id="ARBA00022741"/>
    </source>
</evidence>
<sequence length="1005" mass="109651">MTKIMQFLSLQGNDVPKLLVTAPLFLALGMGEVMGLSAAMSIFNVRYGVEHLPAMYVLEALVLLLTSGLIAHFSGVWAKSAFVKRAYATMGLLVLTNAIFLATARWGSFASPLLFYPFLLVTTTVIYFQMAPLIWLTATDISTTQQARRLFPLLSGCYTTGCILSGAAAHWLAPLGTEIIYLLWAVILGGGFLSLRECSRRYLVPLESSPEEEALSLGDSLRYLIKSPFLSRLLVLLTGLMLLYSLMDYQYNTVAESLFPDEKQLMAFFATLMAIFNTVAVVIEVGLLNKLMHWLGVGYILVVVPAGLAVCFLIPVSLFALNLPSGGVFISVVLTRLLTDVLGESSWQLGFKVVPPRERSSVRFLTGGFFILFGMLGGGALSLLHAAGAVSLPVLSAVGVLLGVFLVWMAGQVRNLYMRGLIVSVNYGYYDVSSNVDSALGSLVKPEILEAMLGFLHQPDDRKRGLAVELLRHSPGKTRLPVMTRLLGDASQKIRLAALQSFPAAEAGPQDWQRVLTCARDPDPELRAEAVLCLAGAGLIREQARSRLYEALDDLEVKVARAALVALRRLDGQLPPGKAEQVIGRCLASGPEGEVLACAVIGECKYAQYVPWLTSKLAEGEAPRARTAAAAALGQLACAGAIPAMLARYPTADLEYRAAVEKALRDMGRAALPVLIEQLRKNPPSSTWKVLIKTLQDFLFDRDNQKLALNECKTRVEQVQSMLSLVPALRQMGTHDLAELAGRRIKEIEAEVLEASWLVLAGLSSESSINVLRKALREENEEKRDNALAILTEGIGDRSLSQALAWYLTSVLSLDGEDPRPDALRARAAAKADYWLQEIWVAAERRRERKDMETARDFELLDRVLLLKETPLFAGLSVEELGLIASIARVETWPDGSFLLTEGRQNQTVYILLAGHIEISARSQSGREGTIGVMGTKELIGDTSAFDESPSPVSAQVILGDAVVLALEGRELARLCRLYPEIGIGLIRSISARVRRLEQMLILAG</sequence>
<comment type="subcellular location">
    <subcellularLocation>
        <location evidence="1 8">Membrane</location>
        <topology evidence="1 8">Multi-pass membrane protein</topology>
    </subcellularLocation>
</comment>
<feature type="transmembrane region" description="Helical" evidence="8">
    <location>
        <begin position="179"/>
        <end position="195"/>
    </location>
</feature>
<dbReference type="SUPFAM" id="SSF51206">
    <property type="entry name" value="cAMP-binding domain-like"/>
    <property type="match status" value="1"/>
</dbReference>
<keyword evidence="3 8" id="KW-0812">Transmembrane</keyword>
<evidence type="ECO:0000259" key="9">
    <source>
        <dbReference type="PROSITE" id="PS50042"/>
    </source>
</evidence>
<evidence type="ECO:0000256" key="8">
    <source>
        <dbReference type="RuleBase" id="RU363121"/>
    </source>
</evidence>
<dbReference type="InterPro" id="IPR011989">
    <property type="entry name" value="ARM-like"/>
</dbReference>
<feature type="domain" description="Cyclic nucleotide-binding" evidence="9">
    <location>
        <begin position="872"/>
        <end position="975"/>
    </location>
</feature>
<keyword evidence="2 8" id="KW-0813">Transport</keyword>
<feature type="transmembrane region" description="Helical" evidence="8">
    <location>
        <begin position="299"/>
        <end position="320"/>
    </location>
</feature>
<feature type="transmembrane region" description="Helical" evidence="8">
    <location>
        <begin position="267"/>
        <end position="287"/>
    </location>
</feature>
<dbReference type="SUPFAM" id="SSF48371">
    <property type="entry name" value="ARM repeat"/>
    <property type="match status" value="1"/>
</dbReference>
<dbReference type="GO" id="GO:0005524">
    <property type="term" value="F:ATP binding"/>
    <property type="evidence" value="ECO:0007669"/>
    <property type="project" value="UniProtKB-KW"/>
</dbReference>
<evidence type="ECO:0000256" key="6">
    <source>
        <dbReference type="ARBA" id="ARBA00022989"/>
    </source>
</evidence>
<dbReference type="Proteomes" id="UP000297597">
    <property type="component" value="Unassembled WGS sequence"/>
</dbReference>
<dbReference type="InterPro" id="IPR036259">
    <property type="entry name" value="MFS_trans_sf"/>
</dbReference>